<evidence type="ECO:0008006" key="4">
    <source>
        <dbReference type="Google" id="ProtNLM"/>
    </source>
</evidence>
<protein>
    <recommendedName>
        <fullName evidence="4">Cell surface protein</fullName>
    </recommendedName>
</protein>
<organism evidence="2 3">
    <name type="scientific">Hirsutella minnesotensis 3608</name>
    <dbReference type="NCBI Taxonomy" id="1043627"/>
    <lineage>
        <taxon>Eukaryota</taxon>
        <taxon>Fungi</taxon>
        <taxon>Dikarya</taxon>
        <taxon>Ascomycota</taxon>
        <taxon>Pezizomycotina</taxon>
        <taxon>Sordariomycetes</taxon>
        <taxon>Hypocreomycetidae</taxon>
        <taxon>Hypocreales</taxon>
        <taxon>Ophiocordycipitaceae</taxon>
        <taxon>Hirsutella</taxon>
    </lineage>
</organism>
<dbReference type="EMBL" id="KQ030526">
    <property type="protein sequence ID" value="KJZ74364.1"/>
    <property type="molecule type" value="Genomic_DNA"/>
</dbReference>
<evidence type="ECO:0000313" key="2">
    <source>
        <dbReference type="EMBL" id="KJZ74364.1"/>
    </source>
</evidence>
<dbReference type="PANTHER" id="PTHR34618">
    <property type="entry name" value="SURFACE PROTEIN MAS1, PUTATIVE-RELATED"/>
    <property type="match status" value="1"/>
</dbReference>
<evidence type="ECO:0000313" key="3">
    <source>
        <dbReference type="Proteomes" id="UP000054481"/>
    </source>
</evidence>
<evidence type="ECO:0000256" key="1">
    <source>
        <dbReference type="SAM" id="MobiDB-lite"/>
    </source>
</evidence>
<dbReference type="InterPro" id="IPR021476">
    <property type="entry name" value="Egh16-like"/>
</dbReference>
<dbReference type="PANTHER" id="PTHR34618:SF1">
    <property type="entry name" value="SECRETED PROTEIN"/>
    <property type="match status" value="1"/>
</dbReference>
<accession>A0A0F8A4Y0</accession>
<reference evidence="2 3" key="1">
    <citation type="journal article" date="2014" name="Genome Biol. Evol.">
        <title>Comparative genomics and transcriptomics analyses reveal divergent lifestyle features of nematode endoparasitic fungus Hirsutella minnesotensis.</title>
        <authorList>
            <person name="Lai Y."/>
            <person name="Liu K."/>
            <person name="Zhang X."/>
            <person name="Zhang X."/>
            <person name="Li K."/>
            <person name="Wang N."/>
            <person name="Shu C."/>
            <person name="Wu Y."/>
            <person name="Wang C."/>
            <person name="Bushley K.E."/>
            <person name="Xiang M."/>
            <person name="Liu X."/>
        </authorList>
    </citation>
    <scope>NUCLEOTIDE SEQUENCE [LARGE SCALE GENOMIC DNA]</scope>
    <source>
        <strain evidence="2 3">3608</strain>
    </source>
</reference>
<dbReference type="AlphaFoldDB" id="A0A0F8A4Y0"/>
<dbReference type="Pfam" id="PF11327">
    <property type="entry name" value="Egh16-like"/>
    <property type="match status" value="1"/>
</dbReference>
<name>A0A0F8A4Y0_9HYPO</name>
<feature type="compositionally biased region" description="Basic and acidic residues" evidence="1">
    <location>
        <begin position="120"/>
        <end position="131"/>
    </location>
</feature>
<keyword evidence="3" id="KW-1185">Reference proteome</keyword>
<sequence>MYYAIVYSALVAGASAHGLIRSVEGANGVSMPGLSVTDGTPRDCVVNACGAQADTAIIRDAEIKSGAAPPLGKTQGNGPVNAEAVIAAFMSKAPAPTNKGPASGVGVEDDLSGLQKLPMQRREEQRAERRENHKRQMMNLFNLPIIGVAGIGGQRNTYPTETMVQDMSGQGGQKGLPTSDDKGQISMVYRQINQDGAGPLTAAIDPSSGGTDPNAFQTARVVQDVPGSGISGLSIATNTDYPVKVQMPDGMTCTGKVGGASNVCIVRVRNQALAGPFGGAGAFTQSPAAHKRALEYRLKKRFEFGN</sequence>
<proteinExistence type="predicted"/>
<dbReference type="Proteomes" id="UP000054481">
    <property type="component" value="Unassembled WGS sequence"/>
</dbReference>
<gene>
    <name evidence="2" type="ORF">HIM_06174</name>
</gene>
<feature type="region of interest" description="Disordered" evidence="1">
    <location>
        <begin position="97"/>
        <end position="131"/>
    </location>
</feature>
<dbReference type="OrthoDB" id="5310497at2759"/>